<organism evidence="3 4">
    <name type="scientific">Nocardioides nanhaiensis</name>
    <dbReference type="NCBI Taxonomy" id="1476871"/>
    <lineage>
        <taxon>Bacteria</taxon>
        <taxon>Bacillati</taxon>
        <taxon>Actinomycetota</taxon>
        <taxon>Actinomycetes</taxon>
        <taxon>Propionibacteriales</taxon>
        <taxon>Nocardioidaceae</taxon>
        <taxon>Nocardioides</taxon>
    </lineage>
</organism>
<reference evidence="4" key="1">
    <citation type="journal article" date="2019" name="Int. J. Syst. Evol. Microbiol.">
        <title>The Global Catalogue of Microorganisms (GCM) 10K type strain sequencing project: providing services to taxonomists for standard genome sequencing and annotation.</title>
        <authorList>
            <consortium name="The Broad Institute Genomics Platform"/>
            <consortium name="The Broad Institute Genome Sequencing Center for Infectious Disease"/>
            <person name="Wu L."/>
            <person name="Ma J."/>
        </authorList>
    </citation>
    <scope>NUCLEOTIDE SEQUENCE [LARGE SCALE GENOMIC DNA]</scope>
    <source>
        <strain evidence="4">JCM 18127</strain>
    </source>
</reference>
<dbReference type="CDD" id="cd06662">
    <property type="entry name" value="SURF1"/>
    <property type="match status" value="1"/>
</dbReference>
<dbReference type="RefSeq" id="WP_345266704.1">
    <property type="nucleotide sequence ID" value="NZ_BAABIM010000002.1"/>
</dbReference>
<sequence length="267" mass="28433">MRRYLTPVMVGAHLLALVCVTVAGLLGYWQLDSWQAQRTVEARDLTGATPVPLDDVLGPDDGFPGEEVGRPVQVQGTWLADETVYVAGRDRTDDAAGDEPGYWVLTPVTTTSGSVLPVVRGWTARVGSSPPPMGPDADLTAWLQPSEGPGEPLAGDDAARGDVLGSVRTADLAQRVSTDFYSGYAIAQEPSGGLAAVTPAQLPQPDRFTGLRNLLYALEWWVFGAFAAFIWWRFVRDAGEAARVAEAAAATAPPRRDTEDDPVGSTP</sequence>
<comment type="subcellular location">
    <subcellularLocation>
        <location evidence="1">Cell membrane</location>
        <topology evidence="1">Multi-pass membrane protein</topology>
    </subcellularLocation>
</comment>
<evidence type="ECO:0000313" key="3">
    <source>
        <dbReference type="EMBL" id="GAA4687968.1"/>
    </source>
</evidence>
<protein>
    <recommendedName>
        <fullName evidence="1">SURF1-like protein</fullName>
    </recommendedName>
</protein>
<keyword evidence="1" id="KW-0812">Transmembrane</keyword>
<dbReference type="InterPro" id="IPR002994">
    <property type="entry name" value="Surf1/Shy1"/>
</dbReference>
<dbReference type="Pfam" id="PF02104">
    <property type="entry name" value="SURF1"/>
    <property type="match status" value="1"/>
</dbReference>
<evidence type="ECO:0000256" key="2">
    <source>
        <dbReference type="SAM" id="MobiDB-lite"/>
    </source>
</evidence>
<evidence type="ECO:0000256" key="1">
    <source>
        <dbReference type="RuleBase" id="RU363076"/>
    </source>
</evidence>
<comment type="similarity">
    <text evidence="1">Belongs to the SURF1 family.</text>
</comment>
<accession>A0ABP8WEC3</accession>
<comment type="caution">
    <text evidence="3">The sequence shown here is derived from an EMBL/GenBank/DDBJ whole genome shotgun (WGS) entry which is preliminary data.</text>
</comment>
<keyword evidence="1" id="KW-1003">Cell membrane</keyword>
<feature type="transmembrane region" description="Helical" evidence="1">
    <location>
        <begin position="6"/>
        <end position="29"/>
    </location>
</feature>
<feature type="region of interest" description="Disordered" evidence="2">
    <location>
        <begin position="247"/>
        <end position="267"/>
    </location>
</feature>
<dbReference type="EMBL" id="BAABIM010000002">
    <property type="protein sequence ID" value="GAA4687968.1"/>
    <property type="molecule type" value="Genomic_DNA"/>
</dbReference>
<feature type="transmembrane region" description="Helical" evidence="1">
    <location>
        <begin position="214"/>
        <end position="234"/>
    </location>
</feature>
<evidence type="ECO:0000313" key="4">
    <source>
        <dbReference type="Proteomes" id="UP001500621"/>
    </source>
</evidence>
<gene>
    <name evidence="3" type="ORF">GCM10023226_27320</name>
</gene>
<proteinExistence type="inferred from homology"/>
<dbReference type="PROSITE" id="PS50895">
    <property type="entry name" value="SURF1"/>
    <property type="match status" value="1"/>
</dbReference>
<keyword evidence="4" id="KW-1185">Reference proteome</keyword>
<keyword evidence="1" id="KW-1133">Transmembrane helix</keyword>
<name>A0ABP8WEC3_9ACTN</name>
<keyword evidence="1" id="KW-0472">Membrane</keyword>
<dbReference type="Proteomes" id="UP001500621">
    <property type="component" value="Unassembled WGS sequence"/>
</dbReference>